<sequence>MNLQADGCRSGAAIYLRCYPFDESAMPVHRYAVSRFADQLGLPVPTVYLDNGCPSGGPLPALEQLIDLAASQAVRAVLVPGPFVFSLSDVEAHRVVTQLAALGCRVIELPLPRRVADGRAVRAAPAALLR</sequence>
<reference evidence="2" key="1">
    <citation type="journal article" date="2019" name="Int. J. Syst. Evol. Microbiol.">
        <title>The Global Catalogue of Microorganisms (GCM) 10K type strain sequencing project: providing services to taxonomists for standard genome sequencing and annotation.</title>
        <authorList>
            <consortium name="The Broad Institute Genomics Platform"/>
            <consortium name="The Broad Institute Genome Sequencing Center for Infectious Disease"/>
            <person name="Wu L."/>
            <person name="Ma J."/>
        </authorList>
    </citation>
    <scope>NUCLEOTIDE SEQUENCE [LARGE SCALE GENOMIC DNA]</scope>
    <source>
        <strain evidence="2">CGMCC 1.12859</strain>
    </source>
</reference>
<dbReference type="RefSeq" id="WP_345704437.1">
    <property type="nucleotide sequence ID" value="NZ_BAABKV010000001.1"/>
</dbReference>
<name>A0ABW2G5D8_9ACTN</name>
<protein>
    <submittedName>
        <fullName evidence="1">Recombinase family protein</fullName>
    </submittedName>
</protein>
<keyword evidence="2" id="KW-1185">Reference proteome</keyword>
<proteinExistence type="predicted"/>
<organism evidence="1 2">
    <name type="scientific">Kitasatospora paranensis</name>
    <dbReference type="NCBI Taxonomy" id="258053"/>
    <lineage>
        <taxon>Bacteria</taxon>
        <taxon>Bacillati</taxon>
        <taxon>Actinomycetota</taxon>
        <taxon>Actinomycetes</taxon>
        <taxon>Kitasatosporales</taxon>
        <taxon>Streptomycetaceae</taxon>
        <taxon>Kitasatospora</taxon>
    </lineage>
</organism>
<evidence type="ECO:0000313" key="1">
    <source>
        <dbReference type="EMBL" id="MFC7183930.1"/>
    </source>
</evidence>
<dbReference type="Proteomes" id="UP001596435">
    <property type="component" value="Unassembled WGS sequence"/>
</dbReference>
<evidence type="ECO:0000313" key="2">
    <source>
        <dbReference type="Proteomes" id="UP001596435"/>
    </source>
</evidence>
<gene>
    <name evidence="1" type="ORF">ACFQMG_30720</name>
</gene>
<accession>A0ABW2G5D8</accession>
<dbReference type="EMBL" id="JBHTAJ010000082">
    <property type="protein sequence ID" value="MFC7183930.1"/>
    <property type="molecule type" value="Genomic_DNA"/>
</dbReference>
<comment type="caution">
    <text evidence="1">The sequence shown here is derived from an EMBL/GenBank/DDBJ whole genome shotgun (WGS) entry which is preliminary data.</text>
</comment>